<dbReference type="AlphaFoldDB" id="A0A6L3V862"/>
<dbReference type="RefSeq" id="WP_151534743.1">
    <property type="nucleotide sequence ID" value="NZ_WBOS01000003.1"/>
</dbReference>
<dbReference type="InterPro" id="IPR045527">
    <property type="entry name" value="DUF6470"/>
</dbReference>
<reference evidence="1 2" key="1">
    <citation type="journal article" date="2016" name="Antonie Van Leeuwenhoek">
        <title>Bacillus depressus sp. nov., isolated from soil of a sunflower field.</title>
        <authorList>
            <person name="Wei X."/>
            <person name="Xin D."/>
            <person name="Xin Y."/>
            <person name="Zhang H."/>
            <person name="Wang T."/>
            <person name="Zhang J."/>
        </authorList>
    </citation>
    <scope>NUCLEOTIDE SEQUENCE [LARGE SCALE GENOMIC DNA]</scope>
    <source>
        <strain evidence="1 2">BZ1</strain>
    </source>
</reference>
<dbReference type="EMBL" id="WBOS01000003">
    <property type="protein sequence ID" value="KAB2336787.1"/>
    <property type="molecule type" value="Genomic_DNA"/>
</dbReference>
<evidence type="ECO:0008006" key="3">
    <source>
        <dbReference type="Google" id="ProtNLM"/>
    </source>
</evidence>
<name>A0A6L3V862_9BACI</name>
<organism evidence="1 2">
    <name type="scientific">Cytobacillus depressus</name>
    <dbReference type="NCBI Taxonomy" id="1602942"/>
    <lineage>
        <taxon>Bacteria</taxon>
        <taxon>Bacillati</taxon>
        <taxon>Bacillota</taxon>
        <taxon>Bacilli</taxon>
        <taxon>Bacillales</taxon>
        <taxon>Bacillaceae</taxon>
        <taxon>Cytobacillus</taxon>
    </lineage>
</organism>
<evidence type="ECO:0000313" key="1">
    <source>
        <dbReference type="EMBL" id="KAB2336787.1"/>
    </source>
</evidence>
<dbReference type="OrthoDB" id="2112831at2"/>
<evidence type="ECO:0000313" key="2">
    <source>
        <dbReference type="Proteomes" id="UP000481030"/>
    </source>
</evidence>
<protein>
    <recommendedName>
        <fullName evidence="3">YviE</fullName>
    </recommendedName>
</protein>
<sequence>MQIPQIRIESQVSRIGLTINKPNQSIEQPQADLSIEQPPAEMEINRLPSKLTIDQTLAKENLDLKSIFKRGDENSQLGYQAFMDYVSKTVQEGAELMRIENGGNPIANQAERALDHDIVFNTGNTPSQNSVKVEYTPSKVEIEWKRNKPNIQVQINRPIHEYTPGRVDVHIEQTPSLKIDFKL</sequence>
<accession>A0A6L3V862</accession>
<keyword evidence="2" id="KW-1185">Reference proteome</keyword>
<comment type="caution">
    <text evidence="1">The sequence shown here is derived from an EMBL/GenBank/DDBJ whole genome shotgun (WGS) entry which is preliminary data.</text>
</comment>
<dbReference type="Pfam" id="PF20074">
    <property type="entry name" value="DUF6470"/>
    <property type="match status" value="1"/>
</dbReference>
<proteinExistence type="predicted"/>
<dbReference type="Proteomes" id="UP000481030">
    <property type="component" value="Unassembled WGS sequence"/>
</dbReference>
<gene>
    <name evidence="1" type="ORF">F7731_10575</name>
</gene>